<feature type="transmembrane region" description="Helical" evidence="1">
    <location>
        <begin position="120"/>
        <end position="138"/>
    </location>
</feature>
<dbReference type="InterPro" id="IPR050469">
    <property type="entry name" value="Diguanylate_Cyclase"/>
</dbReference>
<dbReference type="NCBIfam" id="TIGR00254">
    <property type="entry name" value="GGDEF"/>
    <property type="match status" value="1"/>
</dbReference>
<dbReference type="InterPro" id="IPR029787">
    <property type="entry name" value="Nucleotide_cyclase"/>
</dbReference>
<dbReference type="Pfam" id="PF00990">
    <property type="entry name" value="GGDEF"/>
    <property type="match status" value="1"/>
</dbReference>
<protein>
    <submittedName>
        <fullName evidence="3">GGDEF domain-containing protein</fullName>
    </submittedName>
</protein>
<feature type="domain" description="GGDEF" evidence="2">
    <location>
        <begin position="249"/>
        <end position="380"/>
    </location>
</feature>
<dbReference type="GO" id="GO:1902201">
    <property type="term" value="P:negative regulation of bacterial-type flagellum-dependent cell motility"/>
    <property type="evidence" value="ECO:0007669"/>
    <property type="project" value="TreeGrafter"/>
</dbReference>
<organism evidence="3 4">
    <name type="scientific">Paenarthrobacter nitroguajacolicus</name>
    <name type="common">Arthrobacter nitroguajacolicus</name>
    <dbReference type="NCBI Taxonomy" id="211146"/>
    <lineage>
        <taxon>Bacteria</taxon>
        <taxon>Bacillati</taxon>
        <taxon>Actinomycetota</taxon>
        <taxon>Actinomycetes</taxon>
        <taxon>Micrococcales</taxon>
        <taxon>Micrococcaceae</taxon>
        <taxon>Paenarthrobacter</taxon>
    </lineage>
</organism>
<feature type="transmembrane region" description="Helical" evidence="1">
    <location>
        <begin position="34"/>
        <end position="54"/>
    </location>
</feature>
<gene>
    <name evidence="3" type="ORF">FQP90_10935</name>
</gene>
<dbReference type="SUPFAM" id="SSF55073">
    <property type="entry name" value="Nucleotide cyclase"/>
    <property type="match status" value="1"/>
</dbReference>
<feature type="transmembrane region" description="Helical" evidence="1">
    <location>
        <begin position="189"/>
        <end position="208"/>
    </location>
</feature>
<dbReference type="EMBL" id="VNFK01000007">
    <property type="protein sequence ID" value="TVU62742.1"/>
    <property type="molecule type" value="Genomic_DNA"/>
</dbReference>
<comment type="caution">
    <text evidence="3">The sequence shown here is derived from an EMBL/GenBank/DDBJ whole genome shotgun (WGS) entry which is preliminary data.</text>
</comment>
<dbReference type="AlphaFoldDB" id="A0A558H0X2"/>
<proteinExistence type="predicted"/>
<dbReference type="PROSITE" id="PS50887">
    <property type="entry name" value="GGDEF"/>
    <property type="match status" value="1"/>
</dbReference>
<dbReference type="FunFam" id="3.30.70.270:FF:000001">
    <property type="entry name" value="Diguanylate cyclase domain protein"/>
    <property type="match status" value="1"/>
</dbReference>
<dbReference type="GO" id="GO:0005886">
    <property type="term" value="C:plasma membrane"/>
    <property type="evidence" value="ECO:0007669"/>
    <property type="project" value="TreeGrafter"/>
</dbReference>
<dbReference type="OrthoDB" id="23692at2"/>
<keyword evidence="1" id="KW-1133">Transmembrane helix</keyword>
<dbReference type="GO" id="GO:0052621">
    <property type="term" value="F:diguanylate cyclase activity"/>
    <property type="evidence" value="ECO:0007669"/>
    <property type="project" value="TreeGrafter"/>
</dbReference>
<accession>A0A558H0X2</accession>
<feature type="transmembrane region" description="Helical" evidence="1">
    <location>
        <begin position="150"/>
        <end position="169"/>
    </location>
</feature>
<dbReference type="PANTHER" id="PTHR45138:SF9">
    <property type="entry name" value="DIGUANYLATE CYCLASE DGCM-RELATED"/>
    <property type="match status" value="1"/>
</dbReference>
<dbReference type="PANTHER" id="PTHR45138">
    <property type="entry name" value="REGULATORY COMPONENTS OF SENSORY TRANSDUCTION SYSTEM"/>
    <property type="match status" value="1"/>
</dbReference>
<evidence type="ECO:0000313" key="3">
    <source>
        <dbReference type="EMBL" id="TVU62742.1"/>
    </source>
</evidence>
<feature type="transmembrane region" description="Helical" evidence="1">
    <location>
        <begin position="90"/>
        <end position="108"/>
    </location>
</feature>
<evidence type="ECO:0000313" key="4">
    <source>
        <dbReference type="Proteomes" id="UP000316500"/>
    </source>
</evidence>
<sequence>MVLDAFSVRVALGVVTVTLLVLFCISFHRTRSPYAGWWSVALLEFMVGNAAFLLNGTAHQQWANPVGNVLVVAGAFSVWAGALTLRDMKAAPWQLAVAPVVTAVASVLESPGTNVWSGGFVYLAMMTVGIALAAKDLWFIKAAHSQVHKALSVAAGLLAAYYLARWLVYALEGPTSDTFRTYFGPGPSGLISMVLLVTVSFSMTALTSDQLIKGLKERATRDHLTGLLNRGAFLDLAATELNRLHATDSGAAVVLADLDHFKAVNDEHGHGAGDAALKAFAEACTASVRSTDLIGRYGGEEFILFLPGATQERAESIAVEISRRMASTTGPEGVTFPTVSYGLTSSIPAAADLTFLIEVADAALYSAKAQGRNRIVGADRLQAATIADEARS</sequence>
<name>A0A558H0X2_PAENT</name>
<dbReference type="RefSeq" id="WP_144650103.1">
    <property type="nucleotide sequence ID" value="NZ_VNFK01000007.1"/>
</dbReference>
<dbReference type="Gene3D" id="3.30.70.270">
    <property type="match status" value="1"/>
</dbReference>
<feature type="transmembrane region" description="Helical" evidence="1">
    <location>
        <begin position="6"/>
        <end position="27"/>
    </location>
</feature>
<feature type="transmembrane region" description="Helical" evidence="1">
    <location>
        <begin position="66"/>
        <end position="83"/>
    </location>
</feature>
<keyword evidence="1" id="KW-0812">Transmembrane</keyword>
<dbReference type="SMART" id="SM00267">
    <property type="entry name" value="GGDEF"/>
    <property type="match status" value="1"/>
</dbReference>
<dbReference type="GO" id="GO:0043709">
    <property type="term" value="P:cell adhesion involved in single-species biofilm formation"/>
    <property type="evidence" value="ECO:0007669"/>
    <property type="project" value="TreeGrafter"/>
</dbReference>
<dbReference type="InterPro" id="IPR043128">
    <property type="entry name" value="Rev_trsase/Diguanyl_cyclase"/>
</dbReference>
<dbReference type="CDD" id="cd01949">
    <property type="entry name" value="GGDEF"/>
    <property type="match status" value="1"/>
</dbReference>
<evidence type="ECO:0000259" key="2">
    <source>
        <dbReference type="PROSITE" id="PS50887"/>
    </source>
</evidence>
<dbReference type="Proteomes" id="UP000316500">
    <property type="component" value="Unassembled WGS sequence"/>
</dbReference>
<keyword evidence="1" id="KW-0472">Membrane</keyword>
<evidence type="ECO:0000256" key="1">
    <source>
        <dbReference type="SAM" id="Phobius"/>
    </source>
</evidence>
<reference evidence="3 4" key="1">
    <citation type="submission" date="2019-07" db="EMBL/GenBank/DDBJ databases">
        <title>Diversity of Bacteria from Kongsfjorden, Arctic.</title>
        <authorList>
            <person name="Yu Y."/>
        </authorList>
    </citation>
    <scope>NUCLEOTIDE SEQUENCE [LARGE SCALE GENOMIC DNA]</scope>
    <source>
        <strain evidence="3 4">SM1928</strain>
    </source>
</reference>
<dbReference type="InterPro" id="IPR000160">
    <property type="entry name" value="GGDEF_dom"/>
</dbReference>